<dbReference type="InterPro" id="IPR036380">
    <property type="entry name" value="Isochorismatase-like_sf"/>
</dbReference>
<dbReference type="EC" id="3.5.2.19" evidence="4"/>
<dbReference type="Gene3D" id="3.40.50.850">
    <property type="entry name" value="Isochorismatase-like"/>
    <property type="match status" value="1"/>
</dbReference>
<dbReference type="PANTHER" id="PTHR43540">
    <property type="entry name" value="PEROXYUREIDOACRYLATE/UREIDOACRYLATE AMIDOHYDROLASE-RELATED"/>
    <property type="match status" value="1"/>
</dbReference>
<evidence type="ECO:0000313" key="5">
    <source>
        <dbReference type="Proteomes" id="UP000789719"/>
    </source>
</evidence>
<dbReference type="CDD" id="cd01014">
    <property type="entry name" value="nicotinamidase_related"/>
    <property type="match status" value="1"/>
</dbReference>
<evidence type="ECO:0000256" key="1">
    <source>
        <dbReference type="ARBA" id="ARBA00006336"/>
    </source>
</evidence>
<evidence type="ECO:0000313" key="4">
    <source>
        <dbReference type="EMBL" id="CAH0418397.1"/>
    </source>
</evidence>
<sequence length="168" mass="19266">MLADALIIIDLQNGVCFDPSQPQEINNLTSLVNAVNTRIEKYWELGKPIIFVQHNDENLLAQSNAWEILSTIDTSNADYYVQKTHANAFYKTNLQDILIAHDVDEIEICGAQTEYCIDTTIKMAHGLGYDVLMKHNLTTTYDNEFMSAPTTVKFYEKIWDGRFVEFFD</sequence>
<organism evidence="4 5">
    <name type="scientific">Periweissella ghanensis</name>
    <dbReference type="NCBI Taxonomy" id="467997"/>
    <lineage>
        <taxon>Bacteria</taxon>
        <taxon>Bacillati</taxon>
        <taxon>Bacillota</taxon>
        <taxon>Bacilli</taxon>
        <taxon>Lactobacillales</taxon>
        <taxon>Lactobacillaceae</taxon>
        <taxon>Periweissella</taxon>
    </lineage>
</organism>
<dbReference type="Proteomes" id="UP000789719">
    <property type="component" value="Unassembled WGS sequence"/>
</dbReference>
<keyword evidence="2 4" id="KW-0378">Hydrolase</keyword>
<dbReference type="PANTHER" id="PTHR43540:SF14">
    <property type="entry name" value="ISOCHORISMATASE"/>
    <property type="match status" value="1"/>
</dbReference>
<reference evidence="4 5" key="1">
    <citation type="submission" date="2021-11" db="EMBL/GenBank/DDBJ databases">
        <authorList>
            <person name="Depoorter E."/>
        </authorList>
    </citation>
    <scope>NUCLEOTIDE SEQUENCE [LARGE SCALE GENOMIC DNA]</scope>
    <source>
        <strain evidence="4 5">LMG 24286</strain>
    </source>
</reference>
<dbReference type="GO" id="GO:0016787">
    <property type="term" value="F:hydrolase activity"/>
    <property type="evidence" value="ECO:0007669"/>
    <property type="project" value="UniProtKB-KW"/>
</dbReference>
<feature type="domain" description="Isochorismatase-like" evidence="3">
    <location>
        <begin position="5"/>
        <end position="145"/>
    </location>
</feature>
<dbReference type="InterPro" id="IPR050272">
    <property type="entry name" value="Isochorismatase-like_hydrls"/>
</dbReference>
<protein>
    <submittedName>
        <fullName evidence="4">Streptothricin hydrolase</fullName>
        <ecNumber evidence="4">3.5.2.19</ecNumber>
    </submittedName>
</protein>
<name>A0ABM8ZAY4_9LACO</name>
<comment type="caution">
    <text evidence="4">The sequence shown here is derived from an EMBL/GenBank/DDBJ whole genome shotgun (WGS) entry which is preliminary data.</text>
</comment>
<gene>
    <name evidence="4" type="primary">sttH</name>
    <name evidence="4" type="ORF">WGH24286_00815</name>
</gene>
<evidence type="ECO:0000259" key="3">
    <source>
        <dbReference type="Pfam" id="PF00857"/>
    </source>
</evidence>
<evidence type="ECO:0000256" key="2">
    <source>
        <dbReference type="ARBA" id="ARBA00022801"/>
    </source>
</evidence>
<comment type="similarity">
    <text evidence="1">Belongs to the isochorismatase family.</text>
</comment>
<accession>A0ABM8ZAY4</accession>
<dbReference type="SUPFAM" id="SSF52499">
    <property type="entry name" value="Isochorismatase-like hydrolases"/>
    <property type="match status" value="1"/>
</dbReference>
<proteinExistence type="inferred from homology"/>
<dbReference type="EMBL" id="CAKKNT010000008">
    <property type="protein sequence ID" value="CAH0418397.1"/>
    <property type="molecule type" value="Genomic_DNA"/>
</dbReference>
<dbReference type="InterPro" id="IPR000868">
    <property type="entry name" value="Isochorismatase-like_dom"/>
</dbReference>
<keyword evidence="5" id="KW-1185">Reference proteome</keyword>
<dbReference type="Pfam" id="PF00857">
    <property type="entry name" value="Isochorismatase"/>
    <property type="match status" value="1"/>
</dbReference>